<gene>
    <name evidence="1" type="primary">pxpA</name>
    <name evidence="1" type="ORF">QRD43_05135</name>
</gene>
<accession>A0ABT7LIB0</accession>
<dbReference type="EMBL" id="JASVDS010000001">
    <property type="protein sequence ID" value="MDL5031286.1"/>
    <property type="molecule type" value="Genomic_DNA"/>
</dbReference>
<dbReference type="PANTHER" id="PTHR30292:SF0">
    <property type="entry name" value="5-OXOPROLINASE SUBUNIT A"/>
    <property type="match status" value="1"/>
</dbReference>
<evidence type="ECO:0000313" key="2">
    <source>
        <dbReference type="Proteomes" id="UP001238603"/>
    </source>
</evidence>
<dbReference type="Gene3D" id="3.20.20.370">
    <property type="entry name" value="Glycoside hydrolase/deacetylase"/>
    <property type="match status" value="1"/>
</dbReference>
<dbReference type="NCBIfam" id="NF003814">
    <property type="entry name" value="PRK05406.1-3"/>
    <property type="match status" value="1"/>
</dbReference>
<organism evidence="1 2">
    <name type="scientific">Roseateles subflavus</name>
    <dbReference type="NCBI Taxonomy" id="3053353"/>
    <lineage>
        <taxon>Bacteria</taxon>
        <taxon>Pseudomonadati</taxon>
        <taxon>Pseudomonadota</taxon>
        <taxon>Betaproteobacteria</taxon>
        <taxon>Burkholderiales</taxon>
        <taxon>Sphaerotilaceae</taxon>
        <taxon>Roseateles</taxon>
    </lineage>
</organism>
<comment type="caution">
    <text evidence="1">The sequence shown here is derived from an EMBL/GenBank/DDBJ whole genome shotgun (WGS) entry which is preliminary data.</text>
</comment>
<dbReference type="PANTHER" id="PTHR30292">
    <property type="entry name" value="UNCHARACTERIZED PROTEIN YBGL-RELATED"/>
    <property type="match status" value="1"/>
</dbReference>
<dbReference type="SUPFAM" id="SSF88713">
    <property type="entry name" value="Glycoside hydrolase/deacetylase"/>
    <property type="match status" value="1"/>
</dbReference>
<sequence length="260" mass="26525">MHARPPLPSLDLNADLGEGCPDEALILPWISSANIACGGHTGDAASMRASIAQARAQGVAVGAHPSFPDRAGFGRRAQALDAAGLLALGGELARQLQDFQRAAAAEGATPQHVKPHGALYNQAAQDPRLIELLLTLLPREAPGLALVALAGSPLAATARSAGMPVREEGFADRRYTAAGALQPRSEAGAVLQEIADGVAQGLALARGEAVTTAGGTPLHLRIDTLCVHGDGLAALPLVRALHEHLNAAGIAVRAPASRKT</sequence>
<dbReference type="Pfam" id="PF03746">
    <property type="entry name" value="LamB_YcsF"/>
    <property type="match status" value="1"/>
</dbReference>
<protein>
    <submittedName>
        <fullName evidence="1">5-oxoprolinase subunit PxpA</fullName>
        <ecNumber evidence="1">3.5.2.9</ecNumber>
    </submittedName>
</protein>
<dbReference type="EC" id="3.5.2.9" evidence="1"/>
<keyword evidence="1" id="KW-0378">Hydrolase</keyword>
<dbReference type="Proteomes" id="UP001238603">
    <property type="component" value="Unassembled WGS sequence"/>
</dbReference>
<dbReference type="InterPro" id="IPR005501">
    <property type="entry name" value="LamB/YcsF/PxpA-like"/>
</dbReference>
<dbReference type="CDD" id="cd10801">
    <property type="entry name" value="LamB_YcsF_like_1"/>
    <property type="match status" value="1"/>
</dbReference>
<evidence type="ECO:0000313" key="1">
    <source>
        <dbReference type="EMBL" id="MDL5031286.1"/>
    </source>
</evidence>
<name>A0ABT7LIB0_9BURK</name>
<proteinExistence type="predicted"/>
<keyword evidence="2" id="KW-1185">Reference proteome</keyword>
<reference evidence="1 2" key="1">
    <citation type="submission" date="2023-06" db="EMBL/GenBank/DDBJ databases">
        <title>Pelomonas sp. APW6 16S ribosomal RNA gene genome sequencing and assembly.</title>
        <authorList>
            <person name="Woo H."/>
        </authorList>
    </citation>
    <scope>NUCLEOTIDE SEQUENCE [LARGE SCALE GENOMIC DNA]</scope>
    <source>
        <strain evidence="1 2">APW6</strain>
    </source>
</reference>
<dbReference type="GO" id="GO:0017168">
    <property type="term" value="F:5-oxoprolinase (ATP-hydrolyzing) activity"/>
    <property type="evidence" value="ECO:0007669"/>
    <property type="project" value="UniProtKB-EC"/>
</dbReference>
<dbReference type="InterPro" id="IPR011330">
    <property type="entry name" value="Glyco_hydro/deAcase_b/a-brl"/>
</dbReference>
<dbReference type="RefSeq" id="WP_285981395.1">
    <property type="nucleotide sequence ID" value="NZ_JASVDS010000001.1"/>
</dbReference>